<proteinExistence type="predicted"/>
<dbReference type="Proteomes" id="UP000217676">
    <property type="component" value="Chromosome"/>
</dbReference>
<feature type="compositionally biased region" description="Polar residues" evidence="1">
    <location>
        <begin position="42"/>
        <end position="54"/>
    </location>
</feature>
<feature type="region of interest" description="Disordered" evidence="1">
    <location>
        <begin position="31"/>
        <end position="62"/>
    </location>
</feature>
<dbReference type="EMBL" id="AP017424">
    <property type="protein sequence ID" value="BAU88127.1"/>
    <property type="molecule type" value="Genomic_DNA"/>
</dbReference>
<evidence type="ECO:0000313" key="3">
    <source>
        <dbReference type="Proteomes" id="UP000217676"/>
    </source>
</evidence>
<protein>
    <submittedName>
        <fullName evidence="2">Aldehyde dehydrogenase</fullName>
    </submittedName>
</protein>
<evidence type="ECO:0000256" key="1">
    <source>
        <dbReference type="SAM" id="MobiDB-lite"/>
    </source>
</evidence>
<reference evidence="2 3" key="1">
    <citation type="journal article" date="2016" name="Genome Announc.">
        <title>Complete Genome Sequence of Thiostrepton-Producing Streptomyces laurentii ATCC 31255.</title>
        <authorList>
            <person name="Doi K."/>
            <person name="Fujino Y."/>
            <person name="Nagayoshi Y."/>
            <person name="Ohshima T."/>
            <person name="Ogata S."/>
        </authorList>
    </citation>
    <scope>NUCLEOTIDE SEQUENCE [LARGE SCALE GENOMIC DNA]</scope>
    <source>
        <strain evidence="2 3">ATCC 31255</strain>
    </source>
</reference>
<dbReference type="KEGG" id="slau:SLA_7261"/>
<dbReference type="AlphaFoldDB" id="A0A169PKF6"/>
<keyword evidence="3" id="KW-1185">Reference proteome</keyword>
<evidence type="ECO:0000313" key="2">
    <source>
        <dbReference type="EMBL" id="BAU88127.1"/>
    </source>
</evidence>
<sequence>MTRYAAPGTEGSLMSFATRYDHWIGGEHVAPAGGRYFENPSPAGTSPRATQQSADGGGRTRAGPVSWWVVVAVRSGRVTGRV</sequence>
<accession>A0A169PKF6</accession>
<gene>
    <name evidence="2" type="ORF">SLA_7261</name>
</gene>
<organism evidence="2 3">
    <name type="scientific">Streptomyces laurentii</name>
    <dbReference type="NCBI Taxonomy" id="39478"/>
    <lineage>
        <taxon>Bacteria</taxon>
        <taxon>Bacillati</taxon>
        <taxon>Actinomycetota</taxon>
        <taxon>Actinomycetes</taxon>
        <taxon>Kitasatosporales</taxon>
        <taxon>Streptomycetaceae</taxon>
        <taxon>Streptomyces</taxon>
    </lineage>
</organism>
<name>A0A169PKF6_STRLU</name>